<organism evidence="2 3">
    <name type="scientific">Leptonema illini DSM 21528</name>
    <dbReference type="NCBI Taxonomy" id="929563"/>
    <lineage>
        <taxon>Bacteria</taxon>
        <taxon>Pseudomonadati</taxon>
        <taxon>Spirochaetota</taxon>
        <taxon>Spirochaetia</taxon>
        <taxon>Leptospirales</taxon>
        <taxon>Leptospiraceae</taxon>
        <taxon>Leptonema</taxon>
    </lineage>
</organism>
<dbReference type="HOGENOM" id="CLU_841443_0_0_12"/>
<keyword evidence="3" id="KW-1185">Reference proteome</keyword>
<dbReference type="RefSeq" id="WP_002770223.1">
    <property type="nucleotide sequence ID" value="NZ_JH597773.1"/>
</dbReference>
<reference evidence="2 3" key="1">
    <citation type="submission" date="2011-10" db="EMBL/GenBank/DDBJ databases">
        <title>The Improved High-Quality Draft genome of Leptonema illini DSM 21528.</title>
        <authorList>
            <consortium name="US DOE Joint Genome Institute (JGI-PGF)"/>
            <person name="Lucas S."/>
            <person name="Copeland A."/>
            <person name="Lapidus A."/>
            <person name="Glavina del Rio T."/>
            <person name="Dalin E."/>
            <person name="Tice H."/>
            <person name="Bruce D."/>
            <person name="Goodwin L."/>
            <person name="Pitluck S."/>
            <person name="Peters L."/>
            <person name="Mikhailova N."/>
            <person name="Held B."/>
            <person name="Kyrpides N."/>
            <person name="Mavromatis K."/>
            <person name="Ivanova N."/>
            <person name="Markowitz V."/>
            <person name="Cheng J.-F."/>
            <person name="Hugenholtz P."/>
            <person name="Woyke T."/>
            <person name="Wu D."/>
            <person name="Gronow S."/>
            <person name="Wellnitz S."/>
            <person name="Brambilla E.-M."/>
            <person name="Klenk H.-P."/>
            <person name="Eisen J.A."/>
        </authorList>
    </citation>
    <scope>NUCLEOTIDE SEQUENCE [LARGE SCALE GENOMIC DNA]</scope>
    <source>
        <strain evidence="2 3">DSM 21528</strain>
    </source>
</reference>
<dbReference type="EMBL" id="JH597773">
    <property type="protein sequence ID" value="EHQ05521.1"/>
    <property type="molecule type" value="Genomic_DNA"/>
</dbReference>
<evidence type="ECO:0000256" key="1">
    <source>
        <dbReference type="SAM" id="MobiDB-lite"/>
    </source>
</evidence>
<feature type="region of interest" description="Disordered" evidence="1">
    <location>
        <begin position="138"/>
        <end position="157"/>
    </location>
</feature>
<proteinExistence type="predicted"/>
<dbReference type="STRING" id="183.GCA_002009735_00935"/>
<dbReference type="AlphaFoldDB" id="H2CED5"/>
<evidence type="ECO:0000313" key="3">
    <source>
        <dbReference type="Proteomes" id="UP000005737"/>
    </source>
</evidence>
<accession>H2CED5</accession>
<name>H2CED5_9LEPT</name>
<gene>
    <name evidence="2" type="ORF">Lepil_0820</name>
</gene>
<feature type="compositionally biased region" description="Low complexity" evidence="1">
    <location>
        <begin position="142"/>
        <end position="157"/>
    </location>
</feature>
<protein>
    <submittedName>
        <fullName evidence="2">Uncharacterized protein</fullName>
    </submittedName>
</protein>
<dbReference type="Proteomes" id="UP000005737">
    <property type="component" value="Unassembled WGS sequence"/>
</dbReference>
<evidence type="ECO:0000313" key="2">
    <source>
        <dbReference type="EMBL" id="EHQ05521.1"/>
    </source>
</evidence>
<sequence>MFATRSNSDRLFYLILCTAMKRFLKNVLKNIGRGLISVTTGLLLLPSGLFSQEPDEADAGRKPYYLQISPGVSVHSTSLYMSGHGFNATMGQSGYGDVSWSLDMKSPDFVFYRGQKYQFGVYLLVHSGPIKLTEQTIEVDTGSSDSGSSSSSGGSSSSFLRALATEQAGPTTRTANLGTRMDGFYTYAVPAFYFGGDEWTTFRVGMGIGVGNVQMSGTVDMQDYLGPFFVAMNLDNGTKEQTLRSLSAYQLMTGLVGPSTDPIRTIMLASLDQPGMLENYGAYALAKGWVDLNGDSFLQMLAASILANEYSLNHLETFGLLALQRSSVEVRKKGAAAFLMFVELPIARTFKFRVSFGGPFFYYQGYHYRLTGMDFALYMPVEI</sequence>